<dbReference type="GO" id="GO:0000977">
    <property type="term" value="F:RNA polymerase II transcription regulatory region sequence-specific DNA binding"/>
    <property type="evidence" value="ECO:0007669"/>
    <property type="project" value="TreeGrafter"/>
</dbReference>
<proteinExistence type="predicted"/>
<feature type="region of interest" description="Disordered" evidence="12">
    <location>
        <begin position="84"/>
        <end position="131"/>
    </location>
</feature>
<dbReference type="SMART" id="SM00389">
    <property type="entry name" value="HOX"/>
    <property type="match status" value="1"/>
</dbReference>
<feature type="compositionally biased region" description="Gly residues" evidence="12">
    <location>
        <begin position="439"/>
        <end position="453"/>
    </location>
</feature>
<dbReference type="OMA" id="LHFNHGE"/>
<dbReference type="GO" id="GO:0030182">
    <property type="term" value="P:neuron differentiation"/>
    <property type="evidence" value="ECO:0007669"/>
    <property type="project" value="TreeGrafter"/>
</dbReference>
<gene>
    <name evidence="15" type="ORF">TCAL_11716</name>
</gene>
<keyword evidence="5 10" id="KW-0440">LIM domain</keyword>
<keyword evidence="6 9" id="KW-0238">DNA-binding</keyword>
<dbReference type="GO" id="GO:0046872">
    <property type="term" value="F:metal ion binding"/>
    <property type="evidence" value="ECO:0007669"/>
    <property type="project" value="UniProtKB-KW"/>
</dbReference>
<evidence type="ECO:0000256" key="2">
    <source>
        <dbReference type="ARBA" id="ARBA00022723"/>
    </source>
</evidence>
<evidence type="ECO:0000256" key="1">
    <source>
        <dbReference type="ARBA" id="ARBA00004123"/>
    </source>
</evidence>
<evidence type="ECO:0000256" key="12">
    <source>
        <dbReference type="SAM" id="MobiDB-lite"/>
    </source>
</evidence>
<dbReference type="PROSITE" id="PS50071">
    <property type="entry name" value="HOMEOBOX_2"/>
    <property type="match status" value="1"/>
</dbReference>
<name>A0A553ND56_TIGCA</name>
<keyword evidence="16" id="KW-1185">Reference proteome</keyword>
<dbReference type="SUPFAM" id="SSF57716">
    <property type="entry name" value="Glucocorticoid receptor-like (DNA-binding domain)"/>
    <property type="match status" value="2"/>
</dbReference>
<dbReference type="Gene3D" id="1.10.10.60">
    <property type="entry name" value="Homeodomain-like"/>
    <property type="match status" value="1"/>
</dbReference>
<dbReference type="Pfam" id="PF00412">
    <property type="entry name" value="LIM"/>
    <property type="match status" value="2"/>
</dbReference>
<dbReference type="AlphaFoldDB" id="A0A553ND56"/>
<evidence type="ECO:0008006" key="17">
    <source>
        <dbReference type="Google" id="ProtNLM"/>
    </source>
</evidence>
<evidence type="ECO:0000256" key="9">
    <source>
        <dbReference type="PROSITE-ProRule" id="PRU00108"/>
    </source>
</evidence>
<dbReference type="PROSITE" id="PS00478">
    <property type="entry name" value="LIM_DOMAIN_1"/>
    <property type="match status" value="1"/>
</dbReference>
<dbReference type="STRING" id="6832.A0A553ND56"/>
<dbReference type="GO" id="GO:0000981">
    <property type="term" value="F:DNA-binding transcription factor activity, RNA polymerase II-specific"/>
    <property type="evidence" value="ECO:0007669"/>
    <property type="project" value="InterPro"/>
</dbReference>
<dbReference type="Proteomes" id="UP000318571">
    <property type="component" value="Chromosome 10"/>
</dbReference>
<comment type="caution">
    <text evidence="15">The sequence shown here is derived from an EMBL/GenBank/DDBJ whole genome shotgun (WGS) entry which is preliminary data.</text>
</comment>
<comment type="subcellular location">
    <subcellularLocation>
        <location evidence="1 9 11">Nucleus</location>
    </subcellularLocation>
</comment>
<feature type="compositionally biased region" description="Pro residues" evidence="12">
    <location>
        <begin position="109"/>
        <end position="121"/>
    </location>
</feature>
<evidence type="ECO:0000256" key="6">
    <source>
        <dbReference type="ARBA" id="ARBA00023125"/>
    </source>
</evidence>
<feature type="DNA-binding region" description="Homeobox" evidence="9">
    <location>
        <begin position="376"/>
        <end position="435"/>
    </location>
</feature>
<dbReference type="InterPro" id="IPR009057">
    <property type="entry name" value="Homeodomain-like_sf"/>
</dbReference>
<dbReference type="SUPFAM" id="SSF46689">
    <property type="entry name" value="Homeodomain-like"/>
    <property type="match status" value="1"/>
</dbReference>
<feature type="domain" description="LIM zinc-binding" evidence="13">
    <location>
        <begin position="222"/>
        <end position="284"/>
    </location>
</feature>
<protein>
    <recommendedName>
        <fullName evidence="17">Homeobox domain-containing protein</fullName>
    </recommendedName>
</protein>
<evidence type="ECO:0000256" key="8">
    <source>
        <dbReference type="ARBA" id="ARBA00023242"/>
    </source>
</evidence>
<feature type="domain" description="LIM zinc-binding" evidence="13">
    <location>
        <begin position="160"/>
        <end position="221"/>
    </location>
</feature>
<evidence type="ECO:0000256" key="10">
    <source>
        <dbReference type="PROSITE-ProRule" id="PRU00125"/>
    </source>
</evidence>
<evidence type="ECO:0000256" key="4">
    <source>
        <dbReference type="ARBA" id="ARBA00022833"/>
    </source>
</evidence>
<dbReference type="FunFam" id="1.10.10.60:FF:000027">
    <property type="entry name" value="LIM/homeobox protein Lhx9"/>
    <property type="match status" value="1"/>
</dbReference>
<dbReference type="PANTHER" id="PTHR24208:SF168">
    <property type="entry name" value="PROTEIN APTEROUS"/>
    <property type="match status" value="1"/>
</dbReference>
<evidence type="ECO:0000259" key="14">
    <source>
        <dbReference type="PROSITE" id="PS50071"/>
    </source>
</evidence>
<sequence length="485" mass="53464">MGILTTAPTDNSLEFFNHIPKCDPIHGQSTSANLRVLVSPTKTAEQETDFFNQADSHHSVGMAFCPSPDGCTPPLTMSTHHTSVLPPHHASPPPGMTSLQPNHKISPVHPYPPTPRWPPPNLNSGDEPLGAQTQHLAIPPASNWSYQKKNLPSEDADGTPLCAGCRLRIMDKFFLSAVEGKWHSSCLKCAECDVELETQSSCFEREGLIFCKRDYLRIYGNRQCSRCLQEIQSSDLVMKARNCLFHVDCFRCTTCDVLLRKGDLFGMFEDVLYCRMHFEVLESPPHSSSDPTHPFPFPPQGYPHHFGPNGEPWFPPGEYPMGLPSGDFPFDNNKDPILKKRRGRKKRKVDGNFSAMNAFMDGGYAGLDGSGAQSKAKRARTSFKHHQLRIMKAHFQVNQNPDSRELKMLSQKTALDKKVLQVWFQNARAKWRRVNAQGGNRGGTSGAAGGAGVSSGDLGEAGSTGSSMVDHLSEENGDSDSMPAC</sequence>
<dbReference type="InterPro" id="IPR017970">
    <property type="entry name" value="Homeobox_CS"/>
</dbReference>
<feature type="domain" description="Homeobox" evidence="14">
    <location>
        <begin position="374"/>
        <end position="434"/>
    </location>
</feature>
<dbReference type="OrthoDB" id="9990008at2759"/>
<evidence type="ECO:0000256" key="3">
    <source>
        <dbReference type="ARBA" id="ARBA00022737"/>
    </source>
</evidence>
<dbReference type="EMBL" id="VCGU01000458">
    <property type="protein sequence ID" value="TRY63386.1"/>
    <property type="molecule type" value="Genomic_DNA"/>
</dbReference>
<dbReference type="CDD" id="cd00086">
    <property type="entry name" value="homeodomain"/>
    <property type="match status" value="1"/>
</dbReference>
<organism evidence="15 16">
    <name type="scientific">Tigriopus californicus</name>
    <name type="common">Marine copepod</name>
    <dbReference type="NCBI Taxonomy" id="6832"/>
    <lineage>
        <taxon>Eukaryota</taxon>
        <taxon>Metazoa</taxon>
        <taxon>Ecdysozoa</taxon>
        <taxon>Arthropoda</taxon>
        <taxon>Crustacea</taxon>
        <taxon>Multicrustacea</taxon>
        <taxon>Hexanauplia</taxon>
        <taxon>Copepoda</taxon>
        <taxon>Harpacticoida</taxon>
        <taxon>Harpacticidae</taxon>
        <taxon>Tigriopus</taxon>
    </lineage>
</organism>
<dbReference type="PROSITE" id="PS50023">
    <property type="entry name" value="LIM_DOMAIN_2"/>
    <property type="match status" value="2"/>
</dbReference>
<dbReference type="Pfam" id="PF00046">
    <property type="entry name" value="Homeodomain"/>
    <property type="match status" value="1"/>
</dbReference>
<dbReference type="GO" id="GO:0005634">
    <property type="term" value="C:nucleus"/>
    <property type="evidence" value="ECO:0007669"/>
    <property type="project" value="UniProtKB-SubCell"/>
</dbReference>
<dbReference type="Gene3D" id="2.10.110.10">
    <property type="entry name" value="Cysteine Rich Protein"/>
    <property type="match status" value="2"/>
</dbReference>
<keyword evidence="4 10" id="KW-0862">Zinc</keyword>
<evidence type="ECO:0000256" key="5">
    <source>
        <dbReference type="ARBA" id="ARBA00023038"/>
    </source>
</evidence>
<feature type="region of interest" description="Disordered" evidence="12">
    <location>
        <begin position="434"/>
        <end position="485"/>
    </location>
</feature>
<keyword evidence="2 10" id="KW-0479">Metal-binding</keyword>
<dbReference type="InterPro" id="IPR050453">
    <property type="entry name" value="LIM_Homeobox_TF"/>
</dbReference>
<evidence type="ECO:0000313" key="15">
    <source>
        <dbReference type="EMBL" id="TRY63386.1"/>
    </source>
</evidence>
<evidence type="ECO:0000313" key="16">
    <source>
        <dbReference type="Proteomes" id="UP000318571"/>
    </source>
</evidence>
<keyword evidence="8 9" id="KW-0539">Nucleus</keyword>
<reference evidence="15 16" key="1">
    <citation type="journal article" date="2018" name="Nat. Ecol. Evol.">
        <title>Genomic signatures of mitonuclear coevolution across populations of Tigriopus californicus.</title>
        <authorList>
            <person name="Barreto F.S."/>
            <person name="Watson E.T."/>
            <person name="Lima T.G."/>
            <person name="Willett C.S."/>
            <person name="Edmands S."/>
            <person name="Li W."/>
            <person name="Burton R.S."/>
        </authorList>
    </citation>
    <scope>NUCLEOTIDE SEQUENCE [LARGE SCALE GENOMIC DNA]</scope>
    <source>
        <strain evidence="15 16">San Diego</strain>
    </source>
</reference>
<dbReference type="PANTHER" id="PTHR24208">
    <property type="entry name" value="LIM/HOMEOBOX PROTEIN LHX"/>
    <property type="match status" value="1"/>
</dbReference>
<keyword evidence="3" id="KW-0677">Repeat</keyword>
<accession>A0A553ND56</accession>
<evidence type="ECO:0000259" key="13">
    <source>
        <dbReference type="PROSITE" id="PS50023"/>
    </source>
</evidence>
<dbReference type="PROSITE" id="PS00027">
    <property type="entry name" value="HOMEOBOX_1"/>
    <property type="match status" value="1"/>
</dbReference>
<dbReference type="InterPro" id="IPR001356">
    <property type="entry name" value="HD"/>
</dbReference>
<dbReference type="FunFam" id="2.10.110.10:FF:000033">
    <property type="entry name" value="LIM/homeobox protein Lhx9 isoform X2"/>
    <property type="match status" value="1"/>
</dbReference>
<dbReference type="SMART" id="SM00132">
    <property type="entry name" value="LIM"/>
    <property type="match status" value="2"/>
</dbReference>
<dbReference type="InterPro" id="IPR001781">
    <property type="entry name" value="Znf_LIM"/>
</dbReference>
<evidence type="ECO:0000256" key="11">
    <source>
        <dbReference type="RuleBase" id="RU000682"/>
    </source>
</evidence>
<evidence type="ECO:0000256" key="7">
    <source>
        <dbReference type="ARBA" id="ARBA00023155"/>
    </source>
</evidence>
<keyword evidence="7 9" id="KW-0371">Homeobox</keyword>